<evidence type="ECO:0000256" key="1">
    <source>
        <dbReference type="ARBA" id="ARBA00022481"/>
    </source>
</evidence>
<dbReference type="Pfam" id="PF07963">
    <property type="entry name" value="N_methyl"/>
    <property type="match status" value="1"/>
</dbReference>
<evidence type="ECO:0000313" key="2">
    <source>
        <dbReference type="EMBL" id="MBB1487965.1"/>
    </source>
</evidence>
<dbReference type="Gene3D" id="3.30.700.10">
    <property type="entry name" value="Glycoprotein, Type 4 Pilin"/>
    <property type="match status" value="1"/>
</dbReference>
<reference evidence="2 3" key="1">
    <citation type="submission" date="2020-08" db="EMBL/GenBank/DDBJ databases">
        <title>Oceanospirillum sp. nov. isolated from marine sediment.</title>
        <authorList>
            <person name="Ji X."/>
        </authorList>
    </citation>
    <scope>NUCLEOTIDE SEQUENCE [LARGE SCALE GENOMIC DNA]</scope>
    <source>
        <strain evidence="2 3">D5</strain>
    </source>
</reference>
<protein>
    <submittedName>
        <fullName evidence="2">Type IV pilin protein</fullName>
    </submittedName>
</protein>
<dbReference type="GO" id="GO:0043683">
    <property type="term" value="P:type IV pilus assembly"/>
    <property type="evidence" value="ECO:0007669"/>
    <property type="project" value="InterPro"/>
</dbReference>
<dbReference type="AlphaFoldDB" id="A0A839IRL7"/>
<proteinExistence type="predicted"/>
<organism evidence="2 3">
    <name type="scientific">Oceanospirillum sediminis</name>
    <dbReference type="NCBI Taxonomy" id="2760088"/>
    <lineage>
        <taxon>Bacteria</taxon>
        <taxon>Pseudomonadati</taxon>
        <taxon>Pseudomonadota</taxon>
        <taxon>Gammaproteobacteria</taxon>
        <taxon>Oceanospirillales</taxon>
        <taxon>Oceanospirillaceae</taxon>
        <taxon>Oceanospirillum</taxon>
    </lineage>
</organism>
<sequence>MDKGFTLLELLLVVALASILAAMAWPSYQQHLYTSRRSDAWSAILAIRLAQEKWRNQNVGYTSELKDLAIKNVSEQGFYQLKLDTNASVSAFTIRADAISTEAQSQDTGCTQLTFSQQAGEVIRQPAGCWPAPW</sequence>
<dbReference type="SUPFAM" id="SSF54523">
    <property type="entry name" value="Pili subunits"/>
    <property type="match status" value="1"/>
</dbReference>
<accession>A0A839IRL7</accession>
<name>A0A839IRL7_9GAMM</name>
<evidence type="ECO:0000313" key="3">
    <source>
        <dbReference type="Proteomes" id="UP000565262"/>
    </source>
</evidence>
<dbReference type="PRINTS" id="PR00813">
    <property type="entry name" value="BCTERIALGSPG"/>
</dbReference>
<dbReference type="NCBIfam" id="TIGR02532">
    <property type="entry name" value="IV_pilin_GFxxxE"/>
    <property type="match status" value="1"/>
</dbReference>
<dbReference type="InterPro" id="IPR000983">
    <property type="entry name" value="Bac_GSPG_pilin"/>
</dbReference>
<dbReference type="PROSITE" id="PS00409">
    <property type="entry name" value="PROKAR_NTER_METHYL"/>
    <property type="match status" value="1"/>
</dbReference>
<dbReference type="EMBL" id="JACJFM010000021">
    <property type="protein sequence ID" value="MBB1487965.1"/>
    <property type="molecule type" value="Genomic_DNA"/>
</dbReference>
<gene>
    <name evidence="2" type="ORF">H4O21_15265</name>
</gene>
<keyword evidence="1" id="KW-0488">Methylation</keyword>
<dbReference type="InterPro" id="IPR045584">
    <property type="entry name" value="Pilin-like"/>
</dbReference>
<dbReference type="InterPro" id="IPR031982">
    <property type="entry name" value="PilE-like"/>
</dbReference>
<comment type="caution">
    <text evidence="2">The sequence shown here is derived from an EMBL/GenBank/DDBJ whole genome shotgun (WGS) entry which is preliminary data.</text>
</comment>
<dbReference type="InterPro" id="IPR012902">
    <property type="entry name" value="N_methyl_site"/>
</dbReference>
<keyword evidence="3" id="KW-1185">Reference proteome</keyword>
<dbReference type="RefSeq" id="WP_182809775.1">
    <property type="nucleotide sequence ID" value="NZ_JACJFM010000021.1"/>
</dbReference>
<dbReference type="GO" id="GO:0015627">
    <property type="term" value="C:type II protein secretion system complex"/>
    <property type="evidence" value="ECO:0007669"/>
    <property type="project" value="InterPro"/>
</dbReference>
<dbReference type="Proteomes" id="UP000565262">
    <property type="component" value="Unassembled WGS sequence"/>
</dbReference>
<dbReference type="GO" id="GO:0015628">
    <property type="term" value="P:protein secretion by the type II secretion system"/>
    <property type="evidence" value="ECO:0007669"/>
    <property type="project" value="InterPro"/>
</dbReference>
<dbReference type="Pfam" id="PF16732">
    <property type="entry name" value="ComP_DUS"/>
    <property type="match status" value="1"/>
</dbReference>